<dbReference type="EMBL" id="NFLW01000008">
    <property type="protein sequence ID" value="OUQ71916.1"/>
    <property type="molecule type" value="Genomic_DNA"/>
</dbReference>
<protein>
    <submittedName>
        <fullName evidence="1">Uncharacterized protein</fullName>
    </submittedName>
</protein>
<dbReference type="Proteomes" id="UP000196036">
    <property type="component" value="Unassembled WGS sequence"/>
</dbReference>
<gene>
    <name evidence="1" type="ORF">B5E52_06440</name>
</gene>
<proteinExistence type="predicted"/>
<evidence type="ECO:0000313" key="1">
    <source>
        <dbReference type="EMBL" id="OUQ71916.1"/>
    </source>
</evidence>
<accession>A0A1Y4VRP7</accession>
<organism evidence="1 2">
    <name type="scientific">Bacteroides xylanisolvens</name>
    <dbReference type="NCBI Taxonomy" id="371601"/>
    <lineage>
        <taxon>Bacteria</taxon>
        <taxon>Pseudomonadati</taxon>
        <taxon>Bacteroidota</taxon>
        <taxon>Bacteroidia</taxon>
        <taxon>Bacteroidales</taxon>
        <taxon>Bacteroidaceae</taxon>
        <taxon>Bacteroides</taxon>
    </lineage>
</organism>
<sequence>MKRQVFVGSTSSLNNIFKSKNYQIRRKKRQGRKLGNKQKQIINQKYIDNIREINRLDIL</sequence>
<dbReference type="AlphaFoldDB" id="A0A1Y4VRP7"/>
<reference evidence="2" key="1">
    <citation type="submission" date="2017-04" db="EMBL/GenBank/DDBJ databases">
        <title>Function of individual gut microbiota members based on whole genome sequencing of pure cultures obtained from chicken caecum.</title>
        <authorList>
            <person name="Medvecky M."/>
            <person name="Cejkova D."/>
            <person name="Polansky O."/>
            <person name="Karasova D."/>
            <person name="Kubasova T."/>
            <person name="Cizek A."/>
            <person name="Rychlik I."/>
        </authorList>
    </citation>
    <scope>NUCLEOTIDE SEQUENCE [LARGE SCALE GENOMIC DNA]</scope>
    <source>
        <strain evidence="2">An109</strain>
    </source>
</reference>
<evidence type="ECO:0000313" key="2">
    <source>
        <dbReference type="Proteomes" id="UP000196036"/>
    </source>
</evidence>
<comment type="caution">
    <text evidence="1">The sequence shown here is derived from an EMBL/GenBank/DDBJ whole genome shotgun (WGS) entry which is preliminary data.</text>
</comment>
<name>A0A1Y4VRP7_9BACE</name>